<keyword evidence="1" id="KW-0472">Membrane</keyword>
<dbReference type="EMBL" id="JAGIOJ010000001">
    <property type="protein sequence ID" value="MBP2399030.1"/>
    <property type="molecule type" value="Genomic_DNA"/>
</dbReference>
<protein>
    <submittedName>
        <fullName evidence="2">Uncharacterized protein</fullName>
    </submittedName>
</protein>
<gene>
    <name evidence="2" type="ORF">JOF39_002111</name>
</gene>
<dbReference type="RefSeq" id="WP_188949158.1">
    <property type="nucleotide sequence ID" value="NZ_BMPH01000012.1"/>
</dbReference>
<reference evidence="2 3" key="1">
    <citation type="submission" date="2021-03" db="EMBL/GenBank/DDBJ databases">
        <title>Sequencing the genomes of 1000 actinobacteria strains.</title>
        <authorList>
            <person name="Klenk H.-P."/>
        </authorList>
    </citation>
    <scope>NUCLEOTIDE SEQUENCE [LARGE SCALE GENOMIC DNA]</scope>
    <source>
        <strain evidence="2 3">DSM 20168</strain>
    </source>
</reference>
<feature type="transmembrane region" description="Helical" evidence="1">
    <location>
        <begin position="149"/>
        <end position="167"/>
    </location>
</feature>
<evidence type="ECO:0000313" key="2">
    <source>
        <dbReference type="EMBL" id="MBP2399030.1"/>
    </source>
</evidence>
<name>A0ABS4XRK6_GLUPR</name>
<dbReference type="Proteomes" id="UP001195422">
    <property type="component" value="Unassembled WGS sequence"/>
</dbReference>
<organism evidence="2 3">
    <name type="scientific">Glutamicibacter protophormiae</name>
    <name type="common">Brevibacterium protophormiae</name>
    <dbReference type="NCBI Taxonomy" id="37930"/>
    <lineage>
        <taxon>Bacteria</taxon>
        <taxon>Bacillati</taxon>
        <taxon>Actinomycetota</taxon>
        <taxon>Actinomycetes</taxon>
        <taxon>Micrococcales</taxon>
        <taxon>Micrococcaceae</taxon>
        <taxon>Glutamicibacter</taxon>
    </lineage>
</organism>
<keyword evidence="3" id="KW-1185">Reference proteome</keyword>
<comment type="caution">
    <text evidence="2">The sequence shown here is derived from an EMBL/GenBank/DDBJ whole genome shotgun (WGS) entry which is preliminary data.</text>
</comment>
<feature type="transmembrane region" description="Helical" evidence="1">
    <location>
        <begin position="20"/>
        <end position="42"/>
    </location>
</feature>
<keyword evidence="1" id="KW-0812">Transmembrane</keyword>
<evidence type="ECO:0000313" key="3">
    <source>
        <dbReference type="Proteomes" id="UP001195422"/>
    </source>
</evidence>
<feature type="transmembrane region" description="Helical" evidence="1">
    <location>
        <begin position="62"/>
        <end position="81"/>
    </location>
</feature>
<sequence length="198" mass="22009">MEELEMVHESHPGSKRRIRLARIIAGFFCLVALFPMFGLIDLETLLGWAPPEYLWAVPLESSWGSLFTFIIGSALGFIALWPARSRTALVMLAAATGVILLFALLWREQEPGWVGLTVGMATAVLAWLLRSRLVPGPVPVPVPVPAMAWPRLAWALLGVVLWAPVAWGPSSIRFPPARKNWRSPTTLTTGQCTLRWRY</sequence>
<accession>A0ABS4XRK6</accession>
<evidence type="ECO:0000256" key="1">
    <source>
        <dbReference type="SAM" id="Phobius"/>
    </source>
</evidence>
<proteinExistence type="predicted"/>
<feature type="transmembrane region" description="Helical" evidence="1">
    <location>
        <begin position="88"/>
        <end position="106"/>
    </location>
</feature>
<keyword evidence="1" id="KW-1133">Transmembrane helix</keyword>